<feature type="region of interest" description="Disordered" evidence="1">
    <location>
        <begin position="175"/>
        <end position="273"/>
    </location>
</feature>
<sequence>MDKVPIATNTTQGNQETTGHLRVIDISSGLAVVEDNVGRPLPVGSQHGSGGVMKSTMDQRSDVFDDDEGIVFALDEDHMHKPVGSLPRHYTDDFDPDGEDEDDEFDTNVHLKHEERFPVYERVRRSGKDGAIVGIVGKQKIKLSSKALALPASLPVTITNSFWPPKEAVDSLDDVELDENGSPPPAKTILPQREPRNVYEDMQAYSRSIQPADDPERLFGERPRRRYKTGEPAEPLRGPPRLPGGTHGTHGEASEHEPSHQPRIVVPASLTGH</sequence>
<reference evidence="3" key="1">
    <citation type="submission" date="2022-11" db="UniProtKB">
        <authorList>
            <consortium name="WormBaseParasite"/>
        </authorList>
    </citation>
    <scope>IDENTIFICATION</scope>
</reference>
<evidence type="ECO:0000256" key="1">
    <source>
        <dbReference type="SAM" id="MobiDB-lite"/>
    </source>
</evidence>
<keyword evidence="2" id="KW-1185">Reference proteome</keyword>
<evidence type="ECO:0000313" key="3">
    <source>
        <dbReference type="WBParaSite" id="ACRNAN_scaffold1879.g20453.t1"/>
    </source>
</evidence>
<evidence type="ECO:0000313" key="2">
    <source>
        <dbReference type="Proteomes" id="UP000887540"/>
    </source>
</evidence>
<feature type="compositionally biased region" description="Basic and acidic residues" evidence="1">
    <location>
        <begin position="249"/>
        <end position="260"/>
    </location>
</feature>
<dbReference type="WBParaSite" id="ACRNAN_scaffold1879.g20453.t1">
    <property type="protein sequence ID" value="ACRNAN_scaffold1879.g20453.t1"/>
    <property type="gene ID" value="ACRNAN_scaffold1879.g20453"/>
</dbReference>
<accession>A0A914D6W4</accession>
<name>A0A914D6W4_9BILA</name>
<dbReference type="AlphaFoldDB" id="A0A914D6W4"/>
<protein>
    <submittedName>
        <fullName evidence="3">Uncharacterized protein</fullName>
    </submittedName>
</protein>
<dbReference type="Proteomes" id="UP000887540">
    <property type="component" value="Unplaced"/>
</dbReference>
<organism evidence="2 3">
    <name type="scientific">Acrobeloides nanus</name>
    <dbReference type="NCBI Taxonomy" id="290746"/>
    <lineage>
        <taxon>Eukaryota</taxon>
        <taxon>Metazoa</taxon>
        <taxon>Ecdysozoa</taxon>
        <taxon>Nematoda</taxon>
        <taxon>Chromadorea</taxon>
        <taxon>Rhabditida</taxon>
        <taxon>Tylenchina</taxon>
        <taxon>Cephalobomorpha</taxon>
        <taxon>Cephaloboidea</taxon>
        <taxon>Cephalobidae</taxon>
        <taxon>Acrobeloides</taxon>
    </lineage>
</organism>
<proteinExistence type="predicted"/>